<dbReference type="GO" id="GO:0000287">
    <property type="term" value="F:magnesium ion binding"/>
    <property type="evidence" value="ECO:0007669"/>
    <property type="project" value="UniProtKB-UniRule"/>
</dbReference>
<feature type="binding site" evidence="10">
    <location>
        <begin position="19"/>
        <end position="26"/>
    </location>
    <ligand>
        <name>GTP</name>
        <dbReference type="ChEBI" id="CHEBI:37565"/>
    </ligand>
</feature>
<evidence type="ECO:0000256" key="2">
    <source>
        <dbReference type="ARBA" id="ARBA00022490"/>
    </source>
</evidence>
<dbReference type="PROSITE" id="PS00301">
    <property type="entry name" value="G_TR_1"/>
    <property type="match status" value="1"/>
</dbReference>
<dbReference type="GO" id="GO:0003746">
    <property type="term" value="F:translation elongation factor activity"/>
    <property type="evidence" value="ECO:0007669"/>
    <property type="project" value="UniProtKB-UniRule"/>
</dbReference>
<evidence type="ECO:0000256" key="3">
    <source>
        <dbReference type="ARBA" id="ARBA00022741"/>
    </source>
</evidence>
<dbReference type="PANTHER" id="PTHR43721">
    <property type="entry name" value="ELONGATION FACTOR TU-RELATED"/>
    <property type="match status" value="1"/>
</dbReference>
<dbReference type="RefSeq" id="WP_262429564.1">
    <property type="nucleotide sequence ID" value="NZ_JACRTG010000018.1"/>
</dbReference>
<dbReference type="EMBL" id="JACRTG010000018">
    <property type="protein sequence ID" value="MBC8588124.1"/>
    <property type="molecule type" value="Genomic_DNA"/>
</dbReference>
<evidence type="ECO:0000313" key="12">
    <source>
        <dbReference type="EMBL" id="MBC8588110.1"/>
    </source>
</evidence>
<dbReference type="InterPro" id="IPR009000">
    <property type="entry name" value="Transl_B-barrel_sf"/>
</dbReference>
<dbReference type="PROSITE" id="PS51722">
    <property type="entry name" value="G_TR_2"/>
    <property type="match status" value="1"/>
</dbReference>
<dbReference type="InterPro" id="IPR050055">
    <property type="entry name" value="EF-Tu_GTPase"/>
</dbReference>
<name>A0A926EXA3_9FIRM</name>
<dbReference type="SUPFAM" id="SSF50447">
    <property type="entry name" value="Translation proteins"/>
    <property type="match status" value="1"/>
</dbReference>
<gene>
    <name evidence="10 13" type="primary">tuf</name>
    <name evidence="12" type="ORF">H8707_07650</name>
    <name evidence="13" type="ORF">H8707_07720</name>
</gene>
<dbReference type="NCBIfam" id="TIGR00231">
    <property type="entry name" value="small_GTP"/>
    <property type="match status" value="1"/>
</dbReference>
<dbReference type="SUPFAM" id="SSF50465">
    <property type="entry name" value="EF-Tu/eEF-1alpha/eIF2-gamma C-terminal domain"/>
    <property type="match status" value="1"/>
</dbReference>
<comment type="similarity">
    <text evidence="1 10">Belongs to the TRAFAC class translation factor GTPase superfamily. Classic translation factor GTPase family. EF-Tu/EF-1A subfamily.</text>
</comment>
<dbReference type="InterPro" id="IPR005225">
    <property type="entry name" value="Small_GTP-bd"/>
</dbReference>
<dbReference type="SUPFAM" id="SSF52540">
    <property type="entry name" value="P-loop containing nucleoside triphosphate hydrolases"/>
    <property type="match status" value="1"/>
</dbReference>
<dbReference type="InterPro" id="IPR004160">
    <property type="entry name" value="Transl_elong_EFTu/EF1A_C"/>
</dbReference>
<dbReference type="Proteomes" id="UP000601171">
    <property type="component" value="Unassembled WGS sequence"/>
</dbReference>
<dbReference type="FunFam" id="2.40.30.10:FF:000001">
    <property type="entry name" value="Elongation factor Tu"/>
    <property type="match status" value="1"/>
</dbReference>
<dbReference type="HAMAP" id="MF_00118_B">
    <property type="entry name" value="EF_Tu_B"/>
    <property type="match status" value="1"/>
</dbReference>
<comment type="function">
    <text evidence="10">GTP hydrolase that promotes the GTP-dependent binding of aminoacyl-tRNA to the A-site of ribosomes during protein biosynthesis.</text>
</comment>
<feature type="binding site" evidence="10">
    <location>
        <begin position="82"/>
        <end position="86"/>
    </location>
    <ligand>
        <name>GTP</name>
        <dbReference type="ChEBI" id="CHEBI:37565"/>
    </ligand>
</feature>
<dbReference type="Pfam" id="PF03143">
    <property type="entry name" value="GTP_EFTU_D3"/>
    <property type="match status" value="1"/>
</dbReference>
<feature type="binding site" evidence="10">
    <location>
        <begin position="137"/>
        <end position="140"/>
    </location>
    <ligand>
        <name>GTP</name>
        <dbReference type="ChEBI" id="CHEBI:37565"/>
    </ligand>
</feature>
<dbReference type="CDD" id="cd03707">
    <property type="entry name" value="EFTU_III"/>
    <property type="match status" value="1"/>
</dbReference>
<dbReference type="AlphaFoldDB" id="A0A926EXA3"/>
<dbReference type="PRINTS" id="PR00315">
    <property type="entry name" value="ELONGATNFCT"/>
</dbReference>
<protein>
    <recommendedName>
        <fullName evidence="9 10">Elongation factor Tu</fullName>
        <shortName evidence="10">EF-Tu</shortName>
        <ecNumber evidence="10">3.6.5.3</ecNumber>
    </recommendedName>
</protein>
<dbReference type="FunFam" id="3.40.50.300:FF:000003">
    <property type="entry name" value="Elongation factor Tu"/>
    <property type="match status" value="1"/>
</dbReference>
<evidence type="ECO:0000256" key="8">
    <source>
        <dbReference type="ARBA" id="ARBA00023134"/>
    </source>
</evidence>
<evidence type="ECO:0000256" key="1">
    <source>
        <dbReference type="ARBA" id="ARBA00007249"/>
    </source>
</evidence>
<dbReference type="InterPro" id="IPR004541">
    <property type="entry name" value="Transl_elong_EFTu/EF1A_bac/org"/>
</dbReference>
<dbReference type="InterPro" id="IPR031157">
    <property type="entry name" value="G_TR_CS"/>
</dbReference>
<dbReference type="InterPro" id="IPR041709">
    <property type="entry name" value="EF-Tu_GTP-bd"/>
</dbReference>
<feature type="binding site" evidence="10">
    <location>
        <position position="26"/>
    </location>
    <ligand>
        <name>Mg(2+)</name>
        <dbReference type="ChEBI" id="CHEBI:18420"/>
    </ligand>
</feature>
<dbReference type="GO" id="GO:0005525">
    <property type="term" value="F:GTP binding"/>
    <property type="evidence" value="ECO:0007669"/>
    <property type="project" value="UniProtKB-UniRule"/>
</dbReference>
<keyword evidence="8 10" id="KW-0342">GTP-binding</keyword>
<dbReference type="NCBIfam" id="TIGR00485">
    <property type="entry name" value="EF-Tu"/>
    <property type="match status" value="1"/>
</dbReference>
<dbReference type="PANTHER" id="PTHR43721:SF22">
    <property type="entry name" value="ELONGATION FACTOR TU, MITOCHONDRIAL"/>
    <property type="match status" value="1"/>
</dbReference>
<dbReference type="CDD" id="cd01884">
    <property type="entry name" value="EF_Tu"/>
    <property type="match status" value="1"/>
</dbReference>
<reference evidence="13" key="1">
    <citation type="submission" date="2020-08" db="EMBL/GenBank/DDBJ databases">
        <title>Genome public.</title>
        <authorList>
            <person name="Liu C."/>
            <person name="Sun Q."/>
        </authorList>
    </citation>
    <scope>NUCLEOTIDE SEQUENCE</scope>
    <source>
        <strain evidence="13">BX21</strain>
    </source>
</reference>
<dbReference type="InterPro" id="IPR009001">
    <property type="entry name" value="Transl_elong_EF1A/Init_IF2_C"/>
</dbReference>
<keyword evidence="6 10" id="KW-0460">Magnesium</keyword>
<comment type="subunit">
    <text evidence="10">Monomer.</text>
</comment>
<comment type="subcellular location">
    <subcellularLocation>
        <location evidence="10">Cytoplasm</location>
    </subcellularLocation>
</comment>
<evidence type="ECO:0000259" key="11">
    <source>
        <dbReference type="PROSITE" id="PS51722"/>
    </source>
</evidence>
<dbReference type="EC" id="3.6.5.3" evidence="10"/>
<organism evidence="13 14">
    <name type="scientific">Paratissierella segnis</name>
    <dbReference type="NCBI Taxonomy" id="2763679"/>
    <lineage>
        <taxon>Bacteria</taxon>
        <taxon>Bacillati</taxon>
        <taxon>Bacillota</taxon>
        <taxon>Tissierellia</taxon>
        <taxon>Tissierellales</taxon>
        <taxon>Tissierellaceae</taxon>
        <taxon>Paratissierella</taxon>
    </lineage>
</organism>
<evidence type="ECO:0000256" key="7">
    <source>
        <dbReference type="ARBA" id="ARBA00022917"/>
    </source>
</evidence>
<evidence type="ECO:0000256" key="6">
    <source>
        <dbReference type="ARBA" id="ARBA00022842"/>
    </source>
</evidence>
<evidence type="ECO:0000256" key="5">
    <source>
        <dbReference type="ARBA" id="ARBA00022801"/>
    </source>
</evidence>
<keyword evidence="7 10" id="KW-0648">Protein biosynthesis</keyword>
<dbReference type="Pfam" id="PF03144">
    <property type="entry name" value="GTP_EFTU_D2"/>
    <property type="match status" value="1"/>
</dbReference>
<accession>A0A926EXA3</accession>
<comment type="caution">
    <text evidence="13">The sequence shown here is derived from an EMBL/GenBank/DDBJ whole genome shotgun (WGS) entry which is preliminary data.</text>
</comment>
<dbReference type="GO" id="GO:0005829">
    <property type="term" value="C:cytosol"/>
    <property type="evidence" value="ECO:0007669"/>
    <property type="project" value="TreeGrafter"/>
</dbReference>
<sequence length="397" mass="43919">MGKAKFERTKPHVNIGTIGHVDHGKTTLTAAITLVLNKRFGTGEFIDYAHIDKAPEERERGITISTSHVEYETAKRHYAHVDCPGHADYVKNMITGAAQMDGAILVVSAADGPMPQTREHILLSRNVGVPKIVVFLNKEDQVDDPELIELVEMEVRELLSEYDFDGDNTPIVVGSALKALEDPDGPWGDKIVELMDEVDEYIPEPKRDTDKPFLMPVEDVFSITGRGTVATGRVERGVVKSGDSVEIVGLADEARTVVITGVEMFRKLLDEAQAGDNIGVLLRGVQRNEIERGQVLAKPKSIHPHTKYEAEVYVLTKEEGGRHTPFFNGYRPQFYFRTTDVTGDIRLEEGVEMVMPGDNAKFTIELITPIAIEEGLRFSIREGGRTVGSGVVTKIIE</sequence>
<dbReference type="Pfam" id="PF00009">
    <property type="entry name" value="GTP_EFTU"/>
    <property type="match status" value="1"/>
</dbReference>
<dbReference type="Gene3D" id="2.40.30.10">
    <property type="entry name" value="Translation factors"/>
    <property type="match status" value="2"/>
</dbReference>
<dbReference type="InterPro" id="IPR027417">
    <property type="entry name" value="P-loop_NTPase"/>
</dbReference>
<evidence type="ECO:0000256" key="10">
    <source>
        <dbReference type="HAMAP-Rule" id="MF_00118"/>
    </source>
</evidence>
<keyword evidence="2 10" id="KW-0963">Cytoplasm</keyword>
<evidence type="ECO:0000256" key="9">
    <source>
        <dbReference type="ARBA" id="ARBA00029554"/>
    </source>
</evidence>
<dbReference type="InterPro" id="IPR004161">
    <property type="entry name" value="EFTu-like_2"/>
</dbReference>
<dbReference type="InterPro" id="IPR033720">
    <property type="entry name" value="EFTU_2"/>
</dbReference>
<proteinExistence type="inferred from homology"/>
<evidence type="ECO:0000313" key="13">
    <source>
        <dbReference type="EMBL" id="MBC8588124.1"/>
    </source>
</evidence>
<keyword evidence="4 10" id="KW-0251">Elongation factor</keyword>
<dbReference type="NCBIfam" id="NF009373">
    <property type="entry name" value="PRK12736.1"/>
    <property type="match status" value="1"/>
</dbReference>
<evidence type="ECO:0000313" key="14">
    <source>
        <dbReference type="Proteomes" id="UP000601171"/>
    </source>
</evidence>
<feature type="domain" description="Tr-type G" evidence="11">
    <location>
        <begin position="10"/>
        <end position="206"/>
    </location>
</feature>
<comment type="catalytic activity">
    <reaction evidence="10">
        <text>GTP + H2O = GDP + phosphate + H(+)</text>
        <dbReference type="Rhea" id="RHEA:19669"/>
        <dbReference type="ChEBI" id="CHEBI:15377"/>
        <dbReference type="ChEBI" id="CHEBI:15378"/>
        <dbReference type="ChEBI" id="CHEBI:37565"/>
        <dbReference type="ChEBI" id="CHEBI:43474"/>
        <dbReference type="ChEBI" id="CHEBI:58189"/>
        <dbReference type="EC" id="3.6.5.3"/>
    </reaction>
</comment>
<dbReference type="CDD" id="cd03697">
    <property type="entry name" value="EFTU_II"/>
    <property type="match status" value="1"/>
</dbReference>
<dbReference type="EMBL" id="JACRTG010000018">
    <property type="protein sequence ID" value="MBC8588110.1"/>
    <property type="molecule type" value="Genomic_DNA"/>
</dbReference>
<keyword evidence="10" id="KW-0479">Metal-binding</keyword>
<dbReference type="GO" id="GO:0003924">
    <property type="term" value="F:GTPase activity"/>
    <property type="evidence" value="ECO:0007669"/>
    <property type="project" value="UniProtKB-UniRule"/>
</dbReference>
<keyword evidence="14" id="KW-1185">Reference proteome</keyword>
<keyword evidence="3 10" id="KW-0547">Nucleotide-binding</keyword>
<dbReference type="Gene3D" id="3.40.50.300">
    <property type="entry name" value="P-loop containing nucleotide triphosphate hydrolases"/>
    <property type="match status" value="1"/>
</dbReference>
<dbReference type="NCBIfam" id="NF000766">
    <property type="entry name" value="PRK00049.1"/>
    <property type="match status" value="1"/>
</dbReference>
<dbReference type="NCBIfam" id="NF009372">
    <property type="entry name" value="PRK12735.1"/>
    <property type="match status" value="1"/>
</dbReference>
<keyword evidence="5 10" id="KW-0378">Hydrolase</keyword>
<evidence type="ECO:0000256" key="4">
    <source>
        <dbReference type="ARBA" id="ARBA00022768"/>
    </source>
</evidence>
<dbReference type="InterPro" id="IPR000795">
    <property type="entry name" value="T_Tr_GTP-bd_dom"/>
</dbReference>